<dbReference type="Gene3D" id="1.10.1060.10">
    <property type="entry name" value="Alpha-helical ferredoxin"/>
    <property type="match status" value="1"/>
</dbReference>
<dbReference type="InterPro" id="IPR050573">
    <property type="entry name" value="SDH/FRD_Iron-Sulfur"/>
</dbReference>
<evidence type="ECO:0000313" key="11">
    <source>
        <dbReference type="Ensembl" id="ENSSSCP00015007419.1"/>
    </source>
</evidence>
<organism evidence="11 12">
    <name type="scientific">Sus scrofa</name>
    <name type="common">Pig</name>
    <dbReference type="NCBI Taxonomy" id="9823"/>
    <lineage>
        <taxon>Eukaryota</taxon>
        <taxon>Metazoa</taxon>
        <taxon>Chordata</taxon>
        <taxon>Craniata</taxon>
        <taxon>Vertebrata</taxon>
        <taxon>Euteleostomi</taxon>
        <taxon>Mammalia</taxon>
        <taxon>Eutheria</taxon>
        <taxon>Laurasiatheria</taxon>
        <taxon>Artiodactyla</taxon>
        <taxon>Suina</taxon>
        <taxon>Suidae</taxon>
        <taxon>Sus</taxon>
    </lineage>
</organism>
<dbReference type="InterPro" id="IPR004489">
    <property type="entry name" value="Succ_DH/fum_Rdtase_Fe-S"/>
</dbReference>
<dbReference type="PROSITE" id="PS51379">
    <property type="entry name" value="4FE4S_FER_2"/>
    <property type="match status" value="1"/>
</dbReference>
<evidence type="ECO:0000256" key="4">
    <source>
        <dbReference type="ARBA" id="ARBA00012792"/>
    </source>
</evidence>
<dbReference type="InterPro" id="IPR009051">
    <property type="entry name" value="Helical_ferredxn"/>
</dbReference>
<keyword evidence="6" id="KW-0479">Metal-binding</keyword>
<dbReference type="GO" id="GO:0006099">
    <property type="term" value="P:tricarboxylic acid cycle"/>
    <property type="evidence" value="ECO:0007669"/>
    <property type="project" value="UniProtKB-KW"/>
</dbReference>
<dbReference type="GO" id="GO:0051538">
    <property type="term" value="F:3 iron, 4 sulfur cluster binding"/>
    <property type="evidence" value="ECO:0007669"/>
    <property type="project" value="UniProtKB-KW"/>
</dbReference>
<evidence type="ECO:0000259" key="10">
    <source>
        <dbReference type="PROSITE" id="PS51379"/>
    </source>
</evidence>
<dbReference type="SUPFAM" id="SSF46548">
    <property type="entry name" value="alpha-helical ferredoxin"/>
    <property type="match status" value="1"/>
</dbReference>
<protein>
    <recommendedName>
        <fullName evidence="4">succinate dehydrogenase</fullName>
        <ecNumber evidence="4">1.3.5.1</ecNumber>
    </recommendedName>
</protein>
<comment type="cofactor">
    <cofactor evidence="9">
        <name>[2Fe-2S] cluster</name>
        <dbReference type="ChEBI" id="CHEBI:190135"/>
    </cofactor>
</comment>
<feature type="domain" description="4Fe-4S ferredoxin-type" evidence="10">
    <location>
        <begin position="164"/>
        <end position="194"/>
    </location>
</feature>
<comment type="cofactor">
    <cofactor evidence="1">
        <name>[3Fe-4S] cluster</name>
        <dbReference type="ChEBI" id="CHEBI:21137"/>
    </cofactor>
</comment>
<comment type="cofactor">
    <cofactor evidence="2">
        <name>[4Fe-4S] cluster</name>
        <dbReference type="ChEBI" id="CHEBI:49883"/>
    </cofactor>
</comment>
<keyword evidence="7" id="KW-0560">Oxidoreductase</keyword>
<proteinExistence type="inferred from homology"/>
<dbReference type="PANTHER" id="PTHR11921">
    <property type="entry name" value="SUCCINATE DEHYDROGENASE IRON-SULFUR PROTEIN"/>
    <property type="match status" value="1"/>
</dbReference>
<dbReference type="InterPro" id="IPR017900">
    <property type="entry name" value="4Fe4S_Fe_S_CS"/>
</dbReference>
<keyword evidence="5" id="KW-0816">Tricarboxylic acid cycle</keyword>
<evidence type="ECO:0000256" key="5">
    <source>
        <dbReference type="ARBA" id="ARBA00022532"/>
    </source>
</evidence>
<dbReference type="GO" id="GO:0051537">
    <property type="term" value="F:2 iron, 2 sulfur cluster binding"/>
    <property type="evidence" value="ECO:0007669"/>
    <property type="project" value="UniProtKB-KW"/>
</dbReference>
<evidence type="ECO:0000256" key="3">
    <source>
        <dbReference type="ARBA" id="ARBA00009433"/>
    </source>
</evidence>
<dbReference type="FunFam" id="1.10.1060.10:FF:000029">
    <property type="entry name" value="Succinate dehydrogenase [ubiquinone] iron-sulfur subunit, mitochondrial"/>
    <property type="match status" value="1"/>
</dbReference>
<dbReference type="EC" id="1.3.5.1" evidence="4"/>
<sequence length="268" mass="30348">MLSEVKDLVLSTKNSCGKWQLGKQQLLWVVISTSLCLATFPSLTACFQGNWGERAVDWKGSQVGEGEISNHTDVVIVSPCVIFARVCAKGRGSDLCRKVGCVQETGVGKKDKGRWWTLTHFFFFSSHPQDLSNFYAQYKSIEPYLKKKDESQEGKQQYLQSIEEREKLDGLYECILCACCSTSCPSYWWNGDKYLGPAVLMQAYRWMIDSRDDFTEERLAKLQDPFSLYRCHTIMNCTGTCPKGLNPGKAIAEIKKMMATYKEKKASA</sequence>
<dbReference type="InterPro" id="IPR017896">
    <property type="entry name" value="4Fe4S_Fe-S-bd"/>
</dbReference>
<dbReference type="AlphaFoldDB" id="A0A8D0MQQ0"/>
<keyword evidence="8" id="KW-0003">3Fe-4S</keyword>
<evidence type="ECO:0000256" key="8">
    <source>
        <dbReference type="ARBA" id="ARBA00023291"/>
    </source>
</evidence>
<evidence type="ECO:0000313" key="12">
    <source>
        <dbReference type="Proteomes" id="UP000694726"/>
    </source>
</evidence>
<keyword evidence="6" id="KW-0408">Iron</keyword>
<keyword evidence="6" id="KW-0001">2Fe-2S</keyword>
<evidence type="ECO:0000256" key="2">
    <source>
        <dbReference type="ARBA" id="ARBA00001966"/>
    </source>
</evidence>
<keyword evidence="6" id="KW-0411">Iron-sulfur</keyword>
<evidence type="ECO:0000256" key="7">
    <source>
        <dbReference type="ARBA" id="ARBA00023002"/>
    </source>
</evidence>
<reference evidence="11" key="1">
    <citation type="submission" date="2025-08" db="UniProtKB">
        <authorList>
            <consortium name="Ensembl"/>
        </authorList>
    </citation>
    <scope>IDENTIFICATION</scope>
</reference>
<dbReference type="Proteomes" id="UP000694726">
    <property type="component" value="Unplaced"/>
</dbReference>
<name>A0A8D0MQQ0_PIG</name>
<accession>A0A8D0MQQ0</accession>
<dbReference type="Ensembl" id="ENSSSCT00015018912.1">
    <property type="protein sequence ID" value="ENSSSCP00015007419.1"/>
    <property type="gene ID" value="ENSSSCG00015014138.1"/>
</dbReference>
<dbReference type="GO" id="GO:0008177">
    <property type="term" value="F:succinate dehydrogenase (quinone) activity"/>
    <property type="evidence" value="ECO:0007669"/>
    <property type="project" value="UniProtKB-EC"/>
</dbReference>
<dbReference type="Pfam" id="PF13534">
    <property type="entry name" value="Fer4_17"/>
    <property type="match status" value="1"/>
</dbReference>
<evidence type="ECO:0000256" key="6">
    <source>
        <dbReference type="ARBA" id="ARBA00022714"/>
    </source>
</evidence>
<evidence type="ECO:0000256" key="1">
    <source>
        <dbReference type="ARBA" id="ARBA00001927"/>
    </source>
</evidence>
<dbReference type="PANTHER" id="PTHR11921:SF29">
    <property type="entry name" value="SUCCINATE DEHYDROGENASE [UBIQUINONE] IRON-SULFUR SUBUNIT, MITOCHONDRIAL"/>
    <property type="match status" value="1"/>
</dbReference>
<comment type="similarity">
    <text evidence="3">Belongs to the succinate dehydrogenase/fumarate reductase iron-sulfur protein family.</text>
</comment>
<dbReference type="NCBIfam" id="TIGR00384">
    <property type="entry name" value="dhsB"/>
    <property type="match status" value="1"/>
</dbReference>
<evidence type="ECO:0000256" key="9">
    <source>
        <dbReference type="ARBA" id="ARBA00034078"/>
    </source>
</evidence>
<dbReference type="PROSITE" id="PS00198">
    <property type="entry name" value="4FE4S_FER_1"/>
    <property type="match status" value="1"/>
</dbReference>